<organism evidence="7 8">
    <name type="scientific">Synaphobranchus kaupii</name>
    <name type="common">Kaup's arrowtooth eel</name>
    <dbReference type="NCBI Taxonomy" id="118154"/>
    <lineage>
        <taxon>Eukaryota</taxon>
        <taxon>Metazoa</taxon>
        <taxon>Chordata</taxon>
        <taxon>Craniata</taxon>
        <taxon>Vertebrata</taxon>
        <taxon>Euteleostomi</taxon>
        <taxon>Actinopterygii</taxon>
        <taxon>Neopterygii</taxon>
        <taxon>Teleostei</taxon>
        <taxon>Anguilliformes</taxon>
        <taxon>Synaphobranchidae</taxon>
        <taxon>Synaphobranchus</taxon>
    </lineage>
</organism>
<comment type="subcellular location">
    <subcellularLocation>
        <location evidence="1">Mitochondrion</location>
    </subcellularLocation>
</comment>
<keyword evidence="8" id="KW-1185">Reference proteome</keyword>
<keyword evidence="5" id="KW-0694">RNA-binding</keyword>
<dbReference type="FunFam" id="1.10.8.100:FF:000004">
    <property type="entry name" value="rRNA adenine N(6)-methyltransferase"/>
    <property type="match status" value="1"/>
</dbReference>
<dbReference type="InterPro" id="IPR023165">
    <property type="entry name" value="rRNA_Ade_diMease-like_C"/>
</dbReference>
<evidence type="ECO:0000256" key="4">
    <source>
        <dbReference type="ARBA" id="ARBA00022691"/>
    </source>
</evidence>
<gene>
    <name evidence="7" type="ORF">SKAU_G00341180</name>
</gene>
<keyword evidence="3" id="KW-0808">Transferase</keyword>
<reference evidence="7" key="1">
    <citation type="journal article" date="2023" name="Science">
        <title>Genome structures resolve the early diversification of teleost fishes.</title>
        <authorList>
            <person name="Parey E."/>
            <person name="Louis A."/>
            <person name="Montfort J."/>
            <person name="Bouchez O."/>
            <person name="Roques C."/>
            <person name="Iampietro C."/>
            <person name="Lluch J."/>
            <person name="Castinel A."/>
            <person name="Donnadieu C."/>
            <person name="Desvignes T."/>
            <person name="Floi Bucao C."/>
            <person name="Jouanno E."/>
            <person name="Wen M."/>
            <person name="Mejri S."/>
            <person name="Dirks R."/>
            <person name="Jansen H."/>
            <person name="Henkel C."/>
            <person name="Chen W.J."/>
            <person name="Zahm M."/>
            <person name="Cabau C."/>
            <person name="Klopp C."/>
            <person name="Thompson A.W."/>
            <person name="Robinson-Rechavi M."/>
            <person name="Braasch I."/>
            <person name="Lecointre G."/>
            <person name="Bobe J."/>
            <person name="Postlethwait J.H."/>
            <person name="Berthelot C."/>
            <person name="Roest Crollius H."/>
            <person name="Guiguen Y."/>
        </authorList>
    </citation>
    <scope>NUCLEOTIDE SEQUENCE</scope>
    <source>
        <strain evidence="7">WJC10195</strain>
    </source>
</reference>
<evidence type="ECO:0000256" key="6">
    <source>
        <dbReference type="SAM" id="MobiDB-lite"/>
    </source>
</evidence>
<dbReference type="GO" id="GO:0000179">
    <property type="term" value="F:rRNA (adenine-N6,N6-)-dimethyltransferase activity"/>
    <property type="evidence" value="ECO:0007669"/>
    <property type="project" value="TreeGrafter"/>
</dbReference>
<keyword evidence="4" id="KW-0949">S-adenosyl-L-methionine</keyword>
<dbReference type="GO" id="GO:0034246">
    <property type="term" value="F:mitochondrial transcription factor activity"/>
    <property type="evidence" value="ECO:0007669"/>
    <property type="project" value="TreeGrafter"/>
</dbReference>
<dbReference type="InterPro" id="IPR001737">
    <property type="entry name" value="KsgA/Erm"/>
</dbReference>
<feature type="compositionally biased region" description="Basic and acidic residues" evidence="6">
    <location>
        <begin position="183"/>
        <end position="196"/>
    </location>
</feature>
<feature type="region of interest" description="Disordered" evidence="6">
    <location>
        <begin position="1"/>
        <end position="33"/>
    </location>
</feature>
<feature type="region of interest" description="Disordered" evidence="6">
    <location>
        <begin position="164"/>
        <end position="196"/>
    </location>
</feature>
<evidence type="ECO:0008006" key="9">
    <source>
        <dbReference type="Google" id="ProtNLM"/>
    </source>
</evidence>
<feature type="compositionally biased region" description="Basic and acidic residues" evidence="6">
    <location>
        <begin position="16"/>
        <end position="27"/>
    </location>
</feature>
<accession>A0A9Q1EN74</accession>
<dbReference type="InterPro" id="IPR029063">
    <property type="entry name" value="SAM-dependent_MTases_sf"/>
</dbReference>
<dbReference type="Proteomes" id="UP001152622">
    <property type="component" value="Chromosome 15"/>
</dbReference>
<dbReference type="GO" id="GO:0006391">
    <property type="term" value="P:transcription initiation at mitochondrial promoter"/>
    <property type="evidence" value="ECO:0007669"/>
    <property type="project" value="TreeGrafter"/>
</dbReference>
<protein>
    <recommendedName>
        <fullName evidence="9">Mitochondrial 12S rRNA dimethylase 1</fullName>
    </recommendedName>
</protein>
<dbReference type="GO" id="GO:0005759">
    <property type="term" value="C:mitochondrial matrix"/>
    <property type="evidence" value="ECO:0007669"/>
    <property type="project" value="TreeGrafter"/>
</dbReference>
<dbReference type="GO" id="GO:0003723">
    <property type="term" value="F:RNA binding"/>
    <property type="evidence" value="ECO:0007669"/>
    <property type="project" value="UniProtKB-KW"/>
</dbReference>
<name>A0A9Q1EN74_SYNKA</name>
<dbReference type="PANTHER" id="PTHR11727:SF17">
    <property type="entry name" value="DIMETHYLADENOSINE TRANSFERASE 1, MITOCHONDRIAL"/>
    <property type="match status" value="1"/>
</dbReference>
<dbReference type="AlphaFoldDB" id="A0A9Q1EN74"/>
<evidence type="ECO:0000256" key="3">
    <source>
        <dbReference type="ARBA" id="ARBA00022679"/>
    </source>
</evidence>
<evidence type="ECO:0000313" key="7">
    <source>
        <dbReference type="EMBL" id="KAJ8341827.1"/>
    </source>
</evidence>
<evidence type="ECO:0000313" key="8">
    <source>
        <dbReference type="Proteomes" id="UP001152622"/>
    </source>
</evidence>
<evidence type="ECO:0000256" key="2">
    <source>
        <dbReference type="ARBA" id="ARBA00022603"/>
    </source>
</evidence>
<proteinExistence type="predicted"/>
<evidence type="ECO:0000256" key="5">
    <source>
        <dbReference type="ARBA" id="ARBA00022884"/>
    </source>
</evidence>
<dbReference type="Gene3D" id="1.10.8.100">
    <property type="entry name" value="Ribosomal RNA adenine dimethylase-like, domain 2"/>
    <property type="match status" value="1"/>
</dbReference>
<dbReference type="EMBL" id="JAINUF010000015">
    <property type="protein sequence ID" value="KAJ8341827.1"/>
    <property type="molecule type" value="Genomic_DNA"/>
</dbReference>
<sequence length="196" mass="22701">MVTASFTSPTDEEGDESRQRRDGDPTRPRRVGVRRAAGRRRFDSLSRRLSAREGRVDVGVVHFTPLAEPQIQQPFKLVEKVVRNVFQFRRKHCYRGIEMLFPEARRLELAEVMLRTADVDPTLRPTQLSIPHFRALADAYGRLCVQNPGLAAYEFREELGRKRRGLAMDDDGDNDNDVDEDEDQHRQRKVPEEEKS</sequence>
<feature type="compositionally biased region" description="Acidic residues" evidence="6">
    <location>
        <begin position="168"/>
        <end position="182"/>
    </location>
</feature>
<dbReference type="OrthoDB" id="16079at2759"/>
<dbReference type="PANTHER" id="PTHR11727">
    <property type="entry name" value="DIMETHYLADENOSINE TRANSFERASE"/>
    <property type="match status" value="1"/>
</dbReference>
<evidence type="ECO:0000256" key="1">
    <source>
        <dbReference type="ARBA" id="ARBA00004173"/>
    </source>
</evidence>
<keyword evidence="2" id="KW-0489">Methyltransferase</keyword>
<dbReference type="SUPFAM" id="SSF53335">
    <property type="entry name" value="S-adenosyl-L-methionine-dependent methyltransferases"/>
    <property type="match status" value="1"/>
</dbReference>
<comment type="caution">
    <text evidence="7">The sequence shown here is derived from an EMBL/GenBank/DDBJ whole genome shotgun (WGS) entry which is preliminary data.</text>
</comment>